<dbReference type="SUPFAM" id="SSF109604">
    <property type="entry name" value="HD-domain/PDEase-like"/>
    <property type="match status" value="1"/>
</dbReference>
<gene>
    <name evidence="2" type="ORF">MEG1DRAFT_01219</name>
</gene>
<dbReference type="SMART" id="SM00471">
    <property type="entry name" value="HDc"/>
    <property type="match status" value="1"/>
</dbReference>
<evidence type="ECO:0000259" key="1">
    <source>
        <dbReference type="PROSITE" id="PS51831"/>
    </source>
</evidence>
<dbReference type="CDD" id="cd00077">
    <property type="entry name" value="HDc"/>
    <property type="match status" value="1"/>
</dbReference>
<name>A0A081RZK2_PHOTE</name>
<dbReference type="PANTHER" id="PTHR33594">
    <property type="entry name" value="SUPERFAMILY HYDROLASE, PUTATIVE (AFU_ORTHOLOGUE AFUA_1G03035)-RELATED"/>
    <property type="match status" value="1"/>
</dbReference>
<dbReference type="InterPro" id="IPR006674">
    <property type="entry name" value="HD_domain"/>
</dbReference>
<organism evidence="2 3">
    <name type="scientific">Photorhabdus temperata subsp. temperata Meg1</name>
    <dbReference type="NCBI Taxonomy" id="1393735"/>
    <lineage>
        <taxon>Bacteria</taxon>
        <taxon>Pseudomonadati</taxon>
        <taxon>Pseudomonadota</taxon>
        <taxon>Gammaproteobacteria</taxon>
        <taxon>Enterobacterales</taxon>
        <taxon>Morganellaceae</taxon>
        <taxon>Photorhabdus</taxon>
    </lineage>
</organism>
<dbReference type="EMBL" id="JGVH01000018">
    <property type="protein sequence ID" value="KER04105.1"/>
    <property type="molecule type" value="Genomic_DNA"/>
</dbReference>
<dbReference type="PROSITE" id="PS51831">
    <property type="entry name" value="HD"/>
    <property type="match status" value="1"/>
</dbReference>
<comment type="caution">
    <text evidence="2">The sequence shown here is derived from an EMBL/GenBank/DDBJ whole genome shotgun (WGS) entry which is preliminary data.</text>
</comment>
<dbReference type="Pfam" id="PF01966">
    <property type="entry name" value="HD"/>
    <property type="match status" value="1"/>
</dbReference>
<protein>
    <submittedName>
        <fullName evidence="2">Putative HD superfamily hydrolase</fullName>
    </submittedName>
</protein>
<dbReference type="PANTHER" id="PTHR33594:SF1">
    <property type="entry name" value="HD_PDEASE DOMAIN-CONTAINING PROTEIN"/>
    <property type="match status" value="1"/>
</dbReference>
<evidence type="ECO:0000313" key="2">
    <source>
        <dbReference type="EMBL" id="KER04105.1"/>
    </source>
</evidence>
<proteinExistence type="predicted"/>
<reference evidence="2 3" key="1">
    <citation type="submission" date="2014-03" db="EMBL/GenBank/DDBJ databases">
        <title>Draft Genome of Photorhabdus temperata Meg1.</title>
        <authorList>
            <person name="Hurst S.G.IV."/>
            <person name="Morris K."/>
            <person name="Thomas K."/>
            <person name="Tisa L.S."/>
        </authorList>
    </citation>
    <scope>NUCLEOTIDE SEQUENCE [LARGE SCALE GENOMIC DNA]</scope>
    <source>
        <strain evidence="2 3">Meg1</strain>
    </source>
</reference>
<feature type="domain" description="HD" evidence="1">
    <location>
        <begin position="28"/>
        <end position="132"/>
    </location>
</feature>
<evidence type="ECO:0000313" key="3">
    <source>
        <dbReference type="Proteomes" id="UP000028002"/>
    </source>
</evidence>
<dbReference type="InterPro" id="IPR003607">
    <property type="entry name" value="HD/PDEase_dom"/>
</dbReference>
<keyword evidence="2" id="KW-0378">Hydrolase</keyword>
<dbReference type="AlphaFoldDB" id="A0A081RZK2"/>
<dbReference type="Gene3D" id="1.10.3210.50">
    <property type="match status" value="1"/>
</dbReference>
<dbReference type="GO" id="GO:0016787">
    <property type="term" value="F:hydrolase activity"/>
    <property type="evidence" value="ECO:0007669"/>
    <property type="project" value="UniProtKB-KW"/>
</dbReference>
<sequence>MFMKHLNRYEMLFREFVSKEMNTDPAHDISHIIRVVQTSKRLCLQEKADSEVVIPAAYLHDCYTLPKNHLDRRKSSQIAADMAITFLEKIAYPQKYLSSIHHAIVAHSFSADIVPTTLEAKIVRDADRLDALGAIGIARCIQVGMTFNSQLYSEIDPFCVDRVPDDKMYIVDHFYTKLFRLPETMLTTAGKNEASKRVSYMSGYLAQLNSEIK</sequence>
<dbReference type="PATRIC" id="fig|1393735.3.peg.1259"/>
<accession>A0A081RZK2</accession>
<dbReference type="Proteomes" id="UP000028002">
    <property type="component" value="Unassembled WGS sequence"/>
</dbReference>